<dbReference type="GO" id="GO:0060271">
    <property type="term" value="P:cilium assembly"/>
    <property type="evidence" value="ECO:0007669"/>
    <property type="project" value="TreeGrafter"/>
</dbReference>
<dbReference type="VEuPathDB" id="AmoebaDB:FDP41_004059"/>
<evidence type="ECO:0000256" key="5">
    <source>
        <dbReference type="ARBA" id="ARBA00023273"/>
    </source>
</evidence>
<dbReference type="PROSITE" id="PS51381">
    <property type="entry name" value="C2_B9"/>
    <property type="match status" value="1"/>
</dbReference>
<sequence length="313" mass="34242">MINRPSSGKTYGRPTSAFSNNGNINNNVILTKKEGNADHSSSSLSAVSNVNNNLHAMLNSNSREREQSPLHGTNNQTNLNTSSSIIQNDRSFFSNINLNTTNNVYNSTTVMANNNNTISTALSPSSSFYVILNGVISHCEYPGNHNISCSFQFVYGQDWEVVRSTGEGVSLESGITQVAMRPRGTNSKSVWNFPLEISFRSTNPYGWPKLCLVVQEGTGKQTILGYGWVQVPVGAGKHTRTVKLFKPQSTSLIQKIIGSVKGVAPEYFDSTLVCKGEGREVTRTECVGGEVTVEFNIMHKGMSQFGFETFSQQ</sequence>
<dbReference type="InterPro" id="IPR010796">
    <property type="entry name" value="C2_B9-type_dom"/>
</dbReference>
<keyword evidence="4" id="KW-0206">Cytoskeleton</keyword>
<protein>
    <recommendedName>
        <fullName evidence="7">B9 domain-containing protein 1</fullName>
    </recommendedName>
</protein>
<dbReference type="VEuPathDB" id="AmoebaDB:NfTy_069350"/>
<dbReference type="OMA" id="VISHCEY"/>
<keyword evidence="10" id="KW-1185">Reference proteome</keyword>
<evidence type="ECO:0000256" key="4">
    <source>
        <dbReference type="ARBA" id="ARBA00023212"/>
    </source>
</evidence>
<dbReference type="RefSeq" id="XP_044561477.1">
    <property type="nucleotide sequence ID" value="XM_044707432.1"/>
</dbReference>
<dbReference type="AlphaFoldDB" id="A0A6A5BRF8"/>
<comment type="subcellular location">
    <subcellularLocation>
        <location evidence="1">Cytoplasm</location>
        <location evidence="1">Cytoskeleton</location>
        <location evidence="1">Cilium basal body</location>
    </subcellularLocation>
</comment>
<proteinExistence type="inferred from homology"/>
<evidence type="ECO:0000313" key="10">
    <source>
        <dbReference type="Proteomes" id="UP000444721"/>
    </source>
</evidence>
<accession>A0A6A5BRF8</accession>
<evidence type="ECO:0000256" key="7">
    <source>
        <dbReference type="ARBA" id="ARBA00039274"/>
    </source>
</evidence>
<evidence type="ECO:0000256" key="8">
    <source>
        <dbReference type="SAM" id="MobiDB-lite"/>
    </source>
</evidence>
<evidence type="ECO:0000256" key="3">
    <source>
        <dbReference type="ARBA" id="ARBA00022794"/>
    </source>
</evidence>
<dbReference type="VEuPathDB" id="AmoebaDB:NF0086100"/>
<name>A0A6A5BRF8_NAEFO</name>
<organism evidence="9 10">
    <name type="scientific">Naegleria fowleri</name>
    <name type="common">Brain eating amoeba</name>
    <dbReference type="NCBI Taxonomy" id="5763"/>
    <lineage>
        <taxon>Eukaryota</taxon>
        <taxon>Discoba</taxon>
        <taxon>Heterolobosea</taxon>
        <taxon>Tetramitia</taxon>
        <taxon>Eutetramitia</taxon>
        <taxon>Vahlkampfiidae</taxon>
        <taxon>Naegleria</taxon>
    </lineage>
</organism>
<dbReference type="Pfam" id="PF07162">
    <property type="entry name" value="B9-C2"/>
    <property type="match status" value="1"/>
</dbReference>
<evidence type="ECO:0000256" key="2">
    <source>
        <dbReference type="ARBA" id="ARBA00022490"/>
    </source>
</evidence>
<feature type="region of interest" description="Disordered" evidence="8">
    <location>
        <begin position="62"/>
        <end position="81"/>
    </location>
</feature>
<dbReference type="GeneID" id="68111277"/>
<dbReference type="Proteomes" id="UP000444721">
    <property type="component" value="Unassembled WGS sequence"/>
</dbReference>
<dbReference type="OrthoDB" id="431939at2759"/>
<evidence type="ECO:0000256" key="1">
    <source>
        <dbReference type="ARBA" id="ARBA00004120"/>
    </source>
</evidence>
<comment type="similarity">
    <text evidence="6">Belongs to the B9D family.</text>
</comment>
<feature type="region of interest" description="Disordered" evidence="8">
    <location>
        <begin position="1"/>
        <end position="23"/>
    </location>
</feature>
<evidence type="ECO:0000313" key="9">
    <source>
        <dbReference type="EMBL" id="KAF0976764.1"/>
    </source>
</evidence>
<evidence type="ECO:0000256" key="6">
    <source>
        <dbReference type="ARBA" id="ARBA00038411"/>
    </source>
</evidence>
<dbReference type="PANTHER" id="PTHR12968">
    <property type="entry name" value="B9 DOMAIN-CONTAINING"/>
    <property type="match status" value="1"/>
</dbReference>
<keyword evidence="2" id="KW-0963">Cytoplasm</keyword>
<dbReference type="GO" id="GO:0036038">
    <property type="term" value="C:MKS complex"/>
    <property type="evidence" value="ECO:0007669"/>
    <property type="project" value="TreeGrafter"/>
</dbReference>
<comment type="caution">
    <text evidence="9">The sequence shown here is derived from an EMBL/GenBank/DDBJ whole genome shotgun (WGS) entry which is preliminary data.</text>
</comment>
<keyword evidence="3" id="KW-0970">Cilium biogenesis/degradation</keyword>
<dbReference type="EMBL" id="VFQX01000036">
    <property type="protein sequence ID" value="KAF0976764.1"/>
    <property type="molecule type" value="Genomic_DNA"/>
</dbReference>
<gene>
    <name evidence="9" type="ORF">FDP41_004059</name>
</gene>
<reference evidence="9 10" key="1">
    <citation type="journal article" date="2019" name="Sci. Rep.">
        <title>Nanopore sequencing improves the draft genome of the human pathogenic amoeba Naegleria fowleri.</title>
        <authorList>
            <person name="Liechti N."/>
            <person name="Schurch N."/>
            <person name="Bruggmann R."/>
            <person name="Wittwer M."/>
        </authorList>
    </citation>
    <scope>NUCLEOTIDE SEQUENCE [LARGE SCALE GENOMIC DNA]</scope>
    <source>
        <strain evidence="9 10">ATCC 30894</strain>
    </source>
</reference>
<dbReference type="PANTHER" id="PTHR12968:SF1">
    <property type="entry name" value="B9 DOMAIN-CONTAINING PROTEIN 1"/>
    <property type="match status" value="1"/>
</dbReference>
<keyword evidence="5" id="KW-0966">Cell projection</keyword>